<dbReference type="CDD" id="cd17535">
    <property type="entry name" value="REC_NarL-like"/>
    <property type="match status" value="1"/>
</dbReference>
<dbReference type="SMART" id="SM00448">
    <property type="entry name" value="REC"/>
    <property type="match status" value="1"/>
</dbReference>
<dbReference type="Proteomes" id="UP001549146">
    <property type="component" value="Unassembled WGS sequence"/>
</dbReference>
<dbReference type="InterPro" id="IPR001789">
    <property type="entry name" value="Sig_transdc_resp-reg_receiver"/>
</dbReference>
<protein>
    <submittedName>
        <fullName evidence="6">DNA-binding NarL/FixJ family response regulator</fullName>
    </submittedName>
</protein>
<dbReference type="InterPro" id="IPR058245">
    <property type="entry name" value="NreC/VraR/RcsB-like_REC"/>
</dbReference>
<keyword evidence="1 3" id="KW-0597">Phosphoprotein</keyword>
<feature type="domain" description="Response regulatory" evidence="5">
    <location>
        <begin position="2"/>
        <end position="119"/>
    </location>
</feature>
<dbReference type="Pfam" id="PF00072">
    <property type="entry name" value="Response_reg"/>
    <property type="match status" value="1"/>
</dbReference>
<evidence type="ECO:0000256" key="1">
    <source>
        <dbReference type="ARBA" id="ARBA00022553"/>
    </source>
</evidence>
<comment type="caution">
    <text evidence="6">The sequence shown here is derived from an EMBL/GenBank/DDBJ whole genome shotgun (WGS) entry which is preliminary data.</text>
</comment>
<dbReference type="CDD" id="cd06170">
    <property type="entry name" value="LuxR_C_like"/>
    <property type="match status" value="1"/>
</dbReference>
<dbReference type="EMBL" id="JBEPMO010000005">
    <property type="protein sequence ID" value="MET3731673.1"/>
    <property type="molecule type" value="Genomic_DNA"/>
</dbReference>
<dbReference type="PANTHER" id="PTHR43214:SF43">
    <property type="entry name" value="TWO-COMPONENT RESPONSE REGULATOR"/>
    <property type="match status" value="1"/>
</dbReference>
<proteinExistence type="predicted"/>
<name>A0ABV2LVZ0_9FLAO</name>
<gene>
    <name evidence="6" type="ORF">ABID46_001247</name>
</gene>
<dbReference type="SMART" id="SM00421">
    <property type="entry name" value="HTH_LUXR"/>
    <property type="match status" value="1"/>
</dbReference>
<evidence type="ECO:0000256" key="3">
    <source>
        <dbReference type="PROSITE-ProRule" id="PRU00169"/>
    </source>
</evidence>
<evidence type="ECO:0000313" key="6">
    <source>
        <dbReference type="EMBL" id="MET3731673.1"/>
    </source>
</evidence>
<dbReference type="InterPro" id="IPR016032">
    <property type="entry name" value="Sig_transdc_resp-reg_C-effctor"/>
</dbReference>
<reference evidence="6 7" key="1">
    <citation type="submission" date="2024-06" db="EMBL/GenBank/DDBJ databases">
        <title>Genomic Encyclopedia of Type Strains, Phase IV (KMG-IV): sequencing the most valuable type-strain genomes for metagenomic binning, comparative biology and taxonomic classification.</title>
        <authorList>
            <person name="Goeker M."/>
        </authorList>
    </citation>
    <scope>NUCLEOTIDE SEQUENCE [LARGE SCALE GENOMIC DNA]</scope>
    <source>
        <strain evidence="6 7">DSM 29388</strain>
    </source>
</reference>
<dbReference type="PROSITE" id="PS00622">
    <property type="entry name" value="HTH_LUXR_1"/>
    <property type="match status" value="1"/>
</dbReference>
<dbReference type="PROSITE" id="PS50110">
    <property type="entry name" value="RESPONSE_REGULATORY"/>
    <property type="match status" value="1"/>
</dbReference>
<dbReference type="PANTHER" id="PTHR43214">
    <property type="entry name" value="TWO-COMPONENT RESPONSE REGULATOR"/>
    <property type="match status" value="1"/>
</dbReference>
<dbReference type="SUPFAM" id="SSF46894">
    <property type="entry name" value="C-terminal effector domain of the bipartite response regulators"/>
    <property type="match status" value="1"/>
</dbReference>
<keyword evidence="7" id="KW-1185">Reference proteome</keyword>
<feature type="modified residue" description="4-aspartylphosphate" evidence="3">
    <location>
        <position position="54"/>
    </location>
</feature>
<organism evidence="6 7">
    <name type="scientific">Moheibacter stercoris</name>
    <dbReference type="NCBI Taxonomy" id="1628251"/>
    <lineage>
        <taxon>Bacteria</taxon>
        <taxon>Pseudomonadati</taxon>
        <taxon>Bacteroidota</taxon>
        <taxon>Flavobacteriia</taxon>
        <taxon>Flavobacteriales</taxon>
        <taxon>Weeksellaceae</taxon>
        <taxon>Moheibacter</taxon>
    </lineage>
</organism>
<dbReference type="InterPro" id="IPR011006">
    <property type="entry name" value="CheY-like_superfamily"/>
</dbReference>
<evidence type="ECO:0000259" key="4">
    <source>
        <dbReference type="PROSITE" id="PS50043"/>
    </source>
</evidence>
<dbReference type="SUPFAM" id="SSF52172">
    <property type="entry name" value="CheY-like"/>
    <property type="match status" value="1"/>
</dbReference>
<dbReference type="GO" id="GO:0003677">
    <property type="term" value="F:DNA binding"/>
    <property type="evidence" value="ECO:0007669"/>
    <property type="project" value="UniProtKB-KW"/>
</dbReference>
<dbReference type="PROSITE" id="PS50043">
    <property type="entry name" value="HTH_LUXR_2"/>
    <property type="match status" value="1"/>
</dbReference>
<evidence type="ECO:0000256" key="2">
    <source>
        <dbReference type="ARBA" id="ARBA00023125"/>
    </source>
</evidence>
<accession>A0ABV2LVZ0</accession>
<dbReference type="InterPro" id="IPR039420">
    <property type="entry name" value="WalR-like"/>
</dbReference>
<feature type="domain" description="HTH luxR-type" evidence="4">
    <location>
        <begin position="139"/>
        <end position="204"/>
    </location>
</feature>
<dbReference type="Gene3D" id="3.40.50.2300">
    <property type="match status" value="1"/>
</dbReference>
<sequence>MKILIIEDHQVVAEGISIMLNELNYVEKVEHVMEGKAGLGFLEQNPDTDIILLDINLPDGNGIEFCNDIRHQFPKVGIIALSTFNQAGIIQKMLENGADSYLLKNTSSDELIETIEKVSSGKKFLPASIRKILSNNIPTTSKTPVFTKREKEVLALIAEGLTNQEIADQLFISQLTVISHRKSLLEKTESKNTAQLIKYCFEFGLL</sequence>
<dbReference type="RefSeq" id="WP_354508158.1">
    <property type="nucleotide sequence ID" value="NZ_JBEPMO010000005.1"/>
</dbReference>
<dbReference type="InterPro" id="IPR000792">
    <property type="entry name" value="Tscrpt_reg_LuxR_C"/>
</dbReference>
<evidence type="ECO:0000313" key="7">
    <source>
        <dbReference type="Proteomes" id="UP001549146"/>
    </source>
</evidence>
<dbReference type="PRINTS" id="PR00038">
    <property type="entry name" value="HTHLUXR"/>
</dbReference>
<keyword evidence="2 6" id="KW-0238">DNA-binding</keyword>
<evidence type="ECO:0000259" key="5">
    <source>
        <dbReference type="PROSITE" id="PS50110"/>
    </source>
</evidence>
<dbReference type="Pfam" id="PF00196">
    <property type="entry name" value="GerE"/>
    <property type="match status" value="1"/>
</dbReference>